<name>A0A9X4H165_9FIRM</name>
<gene>
    <name evidence="2" type="ORF">L7E55_05825</name>
</gene>
<dbReference type="InterPro" id="IPR026870">
    <property type="entry name" value="Zinc_ribbon_dom"/>
</dbReference>
<dbReference type="Pfam" id="PF13240">
    <property type="entry name" value="Zn_Ribbon_1"/>
    <property type="match status" value="1"/>
</dbReference>
<dbReference type="RefSeq" id="WP_277443131.1">
    <property type="nucleotide sequence ID" value="NZ_JAKOAV010000007.1"/>
</dbReference>
<proteinExistence type="predicted"/>
<sequence length="185" mass="20044">MFCSQCGNKVNPGDHFCGQCGTQLAAPGQPAPAVDGHIRANDKESLLNAIEQALAAYPQLAVERTGKSDLEIKSVLADANWGVGKKKVEYSASLLAKETGRTVVFWEMLKETGAGMGIFGGFKIEKYKSDGRTRSGTVREAGFGPGGEIIDYNWDYAQTRSIVEDVVKANGWKFTTSLLKSKARY</sequence>
<dbReference type="AlphaFoldDB" id="A0A9X4H165"/>
<dbReference type="Proteomes" id="UP001154312">
    <property type="component" value="Unassembled WGS sequence"/>
</dbReference>
<feature type="domain" description="Zinc-ribbon" evidence="1">
    <location>
        <begin position="2"/>
        <end position="24"/>
    </location>
</feature>
<evidence type="ECO:0000259" key="1">
    <source>
        <dbReference type="Pfam" id="PF13240"/>
    </source>
</evidence>
<organism evidence="2 3">
    <name type="scientific">Pelotomaculum isophthalicicum JI</name>
    <dbReference type="NCBI Taxonomy" id="947010"/>
    <lineage>
        <taxon>Bacteria</taxon>
        <taxon>Bacillati</taxon>
        <taxon>Bacillota</taxon>
        <taxon>Clostridia</taxon>
        <taxon>Eubacteriales</taxon>
        <taxon>Desulfotomaculaceae</taxon>
        <taxon>Pelotomaculum</taxon>
    </lineage>
</organism>
<reference evidence="2" key="1">
    <citation type="submission" date="2022-02" db="EMBL/GenBank/DDBJ databases">
        <authorList>
            <person name="Leng L."/>
        </authorList>
    </citation>
    <scope>NUCLEOTIDE SEQUENCE</scope>
    <source>
        <strain evidence="2">JI</strain>
    </source>
</reference>
<accession>A0A9X4H165</accession>
<keyword evidence="3" id="KW-1185">Reference proteome</keyword>
<dbReference type="EMBL" id="JAKOAV010000007">
    <property type="protein sequence ID" value="MDF9407881.1"/>
    <property type="molecule type" value="Genomic_DNA"/>
</dbReference>
<protein>
    <submittedName>
        <fullName evidence="2">Zinc ribbon domain-containing protein</fullName>
    </submittedName>
</protein>
<evidence type="ECO:0000313" key="3">
    <source>
        <dbReference type="Proteomes" id="UP001154312"/>
    </source>
</evidence>
<comment type="caution">
    <text evidence="2">The sequence shown here is derived from an EMBL/GenBank/DDBJ whole genome shotgun (WGS) entry which is preliminary data.</text>
</comment>
<evidence type="ECO:0000313" key="2">
    <source>
        <dbReference type="EMBL" id="MDF9407881.1"/>
    </source>
</evidence>